<dbReference type="OrthoDB" id="4762887at2"/>
<evidence type="ECO:0000313" key="2">
    <source>
        <dbReference type="Proteomes" id="UP000179616"/>
    </source>
</evidence>
<sequence length="122" mass="12859">MTSNHDPHALRATMRTDLSVALKARNSEAVSALRTAIAAIDNAESVDSTMDTTLNSTHIAGAATGLGATEAPRRTLSPADVRTIVQAQVDDRITEADRYDALGQPGAAAKLRVEATILSEYL</sequence>
<evidence type="ECO:0000313" key="1">
    <source>
        <dbReference type="EMBL" id="OHU19342.1"/>
    </source>
</evidence>
<dbReference type="AlphaFoldDB" id="A0A1S1L134"/>
<name>A0A1S1L134_9MYCO</name>
<dbReference type="Proteomes" id="UP000179616">
    <property type="component" value="Unassembled WGS sequence"/>
</dbReference>
<dbReference type="RefSeq" id="WP_070939988.1">
    <property type="nucleotide sequence ID" value="NZ_MLIK01000024.1"/>
</dbReference>
<dbReference type="InterPro" id="IPR042184">
    <property type="entry name" value="YqeY/Aim41_N"/>
</dbReference>
<dbReference type="STRING" id="948102.BKG76_19755"/>
<gene>
    <name evidence="1" type="ORF">BKG76_19755</name>
</gene>
<dbReference type="GeneID" id="57169053"/>
<proteinExistence type="predicted"/>
<protein>
    <recommendedName>
        <fullName evidence="3">Yqey-like protein</fullName>
    </recommendedName>
</protein>
<comment type="caution">
    <text evidence="1">The sequence shown here is derived from an EMBL/GenBank/DDBJ whole genome shotgun (WGS) entry which is preliminary data.</text>
</comment>
<evidence type="ECO:0008006" key="3">
    <source>
        <dbReference type="Google" id="ProtNLM"/>
    </source>
</evidence>
<dbReference type="Gene3D" id="1.10.1510.10">
    <property type="entry name" value="Uncharacterised protein YqeY/AIM41 PF09424, N-terminal domain"/>
    <property type="match status" value="1"/>
</dbReference>
<organism evidence="1 2">
    <name type="scientific">Mycobacteroides franklinii</name>
    <dbReference type="NCBI Taxonomy" id="948102"/>
    <lineage>
        <taxon>Bacteria</taxon>
        <taxon>Bacillati</taxon>
        <taxon>Actinomycetota</taxon>
        <taxon>Actinomycetes</taxon>
        <taxon>Mycobacteriales</taxon>
        <taxon>Mycobacteriaceae</taxon>
        <taxon>Mycobacteroides</taxon>
    </lineage>
</organism>
<reference evidence="1 2" key="1">
    <citation type="submission" date="2016-10" db="EMBL/GenBank/DDBJ databases">
        <title>Evaluation of Human, Veterinary and Environmental Mycobacterium chelonae Isolates by Core Genome Phylogenomic Analysis, Targeted Gene Comparison, and Anti-microbial Susceptibility Patterns: A Tale of Mistaken Identities.</title>
        <authorList>
            <person name="Fogelson S.B."/>
            <person name="Camus A.C."/>
            <person name="Lorenz W."/>
            <person name="Vasireddy R."/>
            <person name="Vasireddy S."/>
            <person name="Smith T."/>
            <person name="Brown-Elliott B.A."/>
            <person name="Wallace R.J.Jr."/>
            <person name="Hasan N.A."/>
            <person name="Reischl U."/>
            <person name="Sanchez S."/>
        </authorList>
    </citation>
    <scope>NUCLEOTIDE SEQUENCE [LARGE SCALE GENOMIC DNA]</scope>
    <source>
        <strain evidence="1 2">1559</strain>
    </source>
</reference>
<accession>A0A1S1L134</accession>
<dbReference type="EMBL" id="MLIK01000024">
    <property type="protein sequence ID" value="OHU19342.1"/>
    <property type="molecule type" value="Genomic_DNA"/>
</dbReference>